<organism evidence="1 2">
    <name type="scientific">Chitinophaga varians</name>
    <dbReference type="NCBI Taxonomy" id="2202339"/>
    <lineage>
        <taxon>Bacteria</taxon>
        <taxon>Pseudomonadati</taxon>
        <taxon>Bacteroidota</taxon>
        <taxon>Chitinophagia</taxon>
        <taxon>Chitinophagales</taxon>
        <taxon>Chitinophagaceae</taxon>
        <taxon>Chitinophaga</taxon>
    </lineage>
</organism>
<dbReference type="EMBL" id="JABAIA010000002">
    <property type="protein sequence ID" value="NLR66924.1"/>
    <property type="molecule type" value="Genomic_DNA"/>
</dbReference>
<evidence type="ECO:0000313" key="2">
    <source>
        <dbReference type="Proteomes" id="UP000570474"/>
    </source>
</evidence>
<proteinExistence type="predicted"/>
<gene>
    <name evidence="1" type="ORF">HGH92_21630</name>
</gene>
<name>A0A847RY43_9BACT</name>
<sequence length="154" mass="16704">MNKQQAQLVQGLRKLSQTHATIIPATVIATDEKAGVVDVQLATGLNIANVRLRSVAGTHDGIAAIPPEGSSVLIGRINGSDDYVVISTEKIEKIKYNADKKYMEFDKDGLLVGNGNDTLKKCLDDLLDEIVKIYAPMNKAAFVAIKDRLSKLIK</sequence>
<protein>
    <submittedName>
        <fullName evidence="1">Uncharacterized protein</fullName>
    </submittedName>
</protein>
<evidence type="ECO:0000313" key="1">
    <source>
        <dbReference type="EMBL" id="NLR66924.1"/>
    </source>
</evidence>
<keyword evidence="2" id="KW-1185">Reference proteome</keyword>
<dbReference type="RefSeq" id="WP_168872822.1">
    <property type="nucleotide sequence ID" value="NZ_JABAIA010000002.1"/>
</dbReference>
<dbReference type="Proteomes" id="UP000570474">
    <property type="component" value="Unassembled WGS sequence"/>
</dbReference>
<dbReference type="AlphaFoldDB" id="A0A847RY43"/>
<reference evidence="1 2" key="1">
    <citation type="submission" date="2020-04" db="EMBL/GenBank/DDBJ databases">
        <authorList>
            <person name="Yin C."/>
        </authorList>
    </citation>
    <scope>NUCLEOTIDE SEQUENCE [LARGE SCALE GENOMIC DNA]</scope>
    <source>
        <strain evidence="1 2">Ae27</strain>
    </source>
</reference>
<accession>A0A847RY43</accession>
<comment type="caution">
    <text evidence="1">The sequence shown here is derived from an EMBL/GenBank/DDBJ whole genome shotgun (WGS) entry which is preliminary data.</text>
</comment>